<dbReference type="EMBL" id="CP036271">
    <property type="protein sequence ID" value="QDT54760.1"/>
    <property type="molecule type" value="Genomic_DNA"/>
</dbReference>
<dbReference type="OrthoDB" id="9793162at2"/>
<keyword evidence="4" id="KW-1185">Reference proteome</keyword>
<feature type="signal peptide" evidence="1">
    <location>
        <begin position="1"/>
        <end position="21"/>
    </location>
</feature>
<protein>
    <submittedName>
        <fullName evidence="3">Endonuclease/Exonuclease/phosphatase family protein</fullName>
    </submittedName>
</protein>
<evidence type="ECO:0000313" key="3">
    <source>
        <dbReference type="EMBL" id="QDT54760.1"/>
    </source>
</evidence>
<evidence type="ECO:0000259" key="2">
    <source>
        <dbReference type="Pfam" id="PF03372"/>
    </source>
</evidence>
<accession>A0A517SF98</accession>
<evidence type="ECO:0000256" key="1">
    <source>
        <dbReference type="SAM" id="SignalP"/>
    </source>
</evidence>
<keyword evidence="1" id="KW-0732">Signal</keyword>
<proteinExistence type="predicted"/>
<dbReference type="InterPro" id="IPR050410">
    <property type="entry name" value="CCR4/nocturin_mRNA_transcr"/>
</dbReference>
<dbReference type="Gene3D" id="3.60.10.10">
    <property type="entry name" value="Endonuclease/exonuclease/phosphatase"/>
    <property type="match status" value="1"/>
</dbReference>
<dbReference type="InterPro" id="IPR005135">
    <property type="entry name" value="Endo/exonuclease/phosphatase"/>
</dbReference>
<dbReference type="Pfam" id="PF03372">
    <property type="entry name" value="Exo_endo_phos"/>
    <property type="match status" value="1"/>
</dbReference>
<feature type="domain" description="Endonuclease/exonuclease/phosphatase" evidence="2">
    <location>
        <begin position="30"/>
        <end position="283"/>
    </location>
</feature>
<keyword evidence="3" id="KW-0540">Nuclease</keyword>
<dbReference type="CDD" id="cd09083">
    <property type="entry name" value="EEP-1"/>
    <property type="match status" value="1"/>
</dbReference>
<dbReference type="RefSeq" id="WP_145030593.1">
    <property type="nucleotide sequence ID" value="NZ_CP036271.1"/>
</dbReference>
<feature type="chain" id="PRO_5021911703" evidence="1">
    <location>
        <begin position="22"/>
        <end position="301"/>
    </location>
</feature>
<dbReference type="SUPFAM" id="SSF56219">
    <property type="entry name" value="DNase I-like"/>
    <property type="match status" value="1"/>
</dbReference>
<dbReference type="GO" id="GO:0000175">
    <property type="term" value="F:3'-5'-RNA exonuclease activity"/>
    <property type="evidence" value="ECO:0007669"/>
    <property type="project" value="TreeGrafter"/>
</dbReference>
<dbReference type="PANTHER" id="PTHR12121:SF36">
    <property type="entry name" value="ENDONUCLEASE_EXONUCLEASE_PHOSPHATASE DOMAIN-CONTAINING PROTEIN"/>
    <property type="match status" value="1"/>
</dbReference>
<name>A0A517SF98_9PLAN</name>
<dbReference type="InParanoid" id="A0A517SF98"/>
<reference evidence="3 4" key="1">
    <citation type="submission" date="2019-02" db="EMBL/GenBank/DDBJ databases">
        <title>Deep-cultivation of Planctomycetes and their phenomic and genomic characterization uncovers novel biology.</title>
        <authorList>
            <person name="Wiegand S."/>
            <person name="Jogler M."/>
            <person name="Boedeker C."/>
            <person name="Pinto D."/>
            <person name="Vollmers J."/>
            <person name="Rivas-Marin E."/>
            <person name="Kohn T."/>
            <person name="Peeters S.H."/>
            <person name="Heuer A."/>
            <person name="Rast P."/>
            <person name="Oberbeckmann S."/>
            <person name="Bunk B."/>
            <person name="Jeske O."/>
            <person name="Meyerdierks A."/>
            <person name="Storesund J.E."/>
            <person name="Kallscheuer N."/>
            <person name="Luecker S."/>
            <person name="Lage O.M."/>
            <person name="Pohl T."/>
            <person name="Merkel B.J."/>
            <person name="Hornburger P."/>
            <person name="Mueller R.-W."/>
            <person name="Bruemmer F."/>
            <person name="Labrenz M."/>
            <person name="Spormann A.M."/>
            <person name="Op den Camp H."/>
            <person name="Overmann J."/>
            <person name="Amann R."/>
            <person name="Jetten M.S.M."/>
            <person name="Mascher T."/>
            <person name="Medema M.H."/>
            <person name="Devos D.P."/>
            <person name="Kaster A.-K."/>
            <person name="Ovreas L."/>
            <person name="Rohde M."/>
            <person name="Galperin M.Y."/>
            <person name="Jogler C."/>
        </authorList>
    </citation>
    <scope>NUCLEOTIDE SEQUENCE [LARGE SCALE GENOMIC DNA]</scope>
    <source>
        <strain evidence="3 4">Pan44</strain>
    </source>
</reference>
<gene>
    <name evidence="3" type="ORF">Pan44_27960</name>
</gene>
<sequence length="301" mass="33829" precursor="true">MQRFVCLLLFGLIVATRSIEAAPPEPLRVMSFNIRYGTAKDGPNHWDLRKDFVVETIKAFKPDLLGTQETLGFQKDFLAEKLPEYTAIGVGRDDGGDKGEMMAIYIRKERLDVVASGHFWLSETPDVVGSQSWDSSLPRMVTWADLQDRQAADRPQIRWFNTHFDHRGIEARKQAGRLLRERLAGTTGKALIVTGDFNSLETSEAYRNLFGTIDGHASPVLDVFKSLPKEKQPTGDTATFSNFRGGGPRKGGRIDWIGVNDRFRVVSAEIDYTERDGRTPSDHFPITTILEWRTPGAAEKE</sequence>
<dbReference type="Proteomes" id="UP000315700">
    <property type="component" value="Chromosome"/>
</dbReference>
<keyword evidence="3" id="KW-0255">Endonuclease</keyword>
<dbReference type="AlphaFoldDB" id="A0A517SF98"/>
<dbReference type="PANTHER" id="PTHR12121">
    <property type="entry name" value="CARBON CATABOLITE REPRESSOR PROTEIN 4"/>
    <property type="match status" value="1"/>
</dbReference>
<dbReference type="GO" id="GO:0004519">
    <property type="term" value="F:endonuclease activity"/>
    <property type="evidence" value="ECO:0007669"/>
    <property type="project" value="UniProtKB-KW"/>
</dbReference>
<keyword evidence="3" id="KW-0378">Hydrolase</keyword>
<dbReference type="InterPro" id="IPR036691">
    <property type="entry name" value="Endo/exonu/phosph_ase_sf"/>
</dbReference>
<dbReference type="KEGG" id="ccos:Pan44_27960"/>
<organism evidence="3 4">
    <name type="scientific">Caulifigura coniformis</name>
    <dbReference type="NCBI Taxonomy" id="2527983"/>
    <lineage>
        <taxon>Bacteria</taxon>
        <taxon>Pseudomonadati</taxon>
        <taxon>Planctomycetota</taxon>
        <taxon>Planctomycetia</taxon>
        <taxon>Planctomycetales</taxon>
        <taxon>Planctomycetaceae</taxon>
        <taxon>Caulifigura</taxon>
    </lineage>
</organism>
<keyword evidence="3" id="KW-0269">Exonuclease</keyword>
<evidence type="ECO:0000313" key="4">
    <source>
        <dbReference type="Proteomes" id="UP000315700"/>
    </source>
</evidence>